<sequence>MCRWRHVRNLYTRCGHHENLPPIEMRQHTLQVQPQSSRELRPAPLQHNL</sequence>
<dbReference type="Proteomes" id="UP001362999">
    <property type="component" value="Unassembled WGS sequence"/>
</dbReference>
<evidence type="ECO:0000256" key="1">
    <source>
        <dbReference type="SAM" id="MobiDB-lite"/>
    </source>
</evidence>
<organism evidence="2 3">
    <name type="scientific">Favolaschia claudopus</name>
    <dbReference type="NCBI Taxonomy" id="2862362"/>
    <lineage>
        <taxon>Eukaryota</taxon>
        <taxon>Fungi</taxon>
        <taxon>Dikarya</taxon>
        <taxon>Basidiomycota</taxon>
        <taxon>Agaricomycotina</taxon>
        <taxon>Agaricomycetes</taxon>
        <taxon>Agaricomycetidae</taxon>
        <taxon>Agaricales</taxon>
        <taxon>Marasmiineae</taxon>
        <taxon>Mycenaceae</taxon>
        <taxon>Favolaschia</taxon>
    </lineage>
</organism>
<name>A0AAV9Z3L3_9AGAR</name>
<dbReference type="AlphaFoldDB" id="A0AAV9Z3L3"/>
<comment type="caution">
    <text evidence="2">The sequence shown here is derived from an EMBL/GenBank/DDBJ whole genome shotgun (WGS) entry which is preliminary data.</text>
</comment>
<evidence type="ECO:0000313" key="2">
    <source>
        <dbReference type="EMBL" id="KAK6969461.1"/>
    </source>
</evidence>
<feature type="region of interest" description="Disordered" evidence="1">
    <location>
        <begin position="29"/>
        <end position="49"/>
    </location>
</feature>
<accession>A0AAV9Z3L3</accession>
<protein>
    <submittedName>
        <fullName evidence="2">Uncharacterized protein</fullName>
    </submittedName>
</protein>
<reference evidence="2 3" key="1">
    <citation type="journal article" date="2024" name="J Genomics">
        <title>Draft genome sequencing and assembly of Favolaschia claudopus CIRM-BRFM 2984 isolated from oak limbs.</title>
        <authorList>
            <person name="Navarro D."/>
            <person name="Drula E."/>
            <person name="Chaduli D."/>
            <person name="Cazenave R."/>
            <person name="Ahrendt S."/>
            <person name="Wang J."/>
            <person name="Lipzen A."/>
            <person name="Daum C."/>
            <person name="Barry K."/>
            <person name="Grigoriev I.V."/>
            <person name="Favel A."/>
            <person name="Rosso M.N."/>
            <person name="Martin F."/>
        </authorList>
    </citation>
    <scope>NUCLEOTIDE SEQUENCE [LARGE SCALE GENOMIC DNA]</scope>
    <source>
        <strain evidence="2 3">CIRM-BRFM 2984</strain>
    </source>
</reference>
<gene>
    <name evidence="2" type="ORF">R3P38DRAFT_3243261</name>
</gene>
<dbReference type="EMBL" id="JAWWNJ010000223">
    <property type="protein sequence ID" value="KAK6969461.1"/>
    <property type="molecule type" value="Genomic_DNA"/>
</dbReference>
<keyword evidence="3" id="KW-1185">Reference proteome</keyword>
<evidence type="ECO:0000313" key="3">
    <source>
        <dbReference type="Proteomes" id="UP001362999"/>
    </source>
</evidence>
<proteinExistence type="predicted"/>